<dbReference type="Proteomes" id="UP000316181">
    <property type="component" value="Unassembled WGS sequence"/>
</dbReference>
<comment type="caution">
    <text evidence="4">The sequence shown here is derived from an EMBL/GenBank/DDBJ whole genome shotgun (WGS) entry which is preliminary data.</text>
</comment>
<keyword evidence="5" id="KW-1185">Reference proteome</keyword>
<dbReference type="EMBL" id="VFNV01000001">
    <property type="protein sequence ID" value="TQK76526.1"/>
    <property type="molecule type" value="Genomic_DNA"/>
</dbReference>
<feature type="transmembrane region" description="Helical" evidence="3">
    <location>
        <begin position="12"/>
        <end position="35"/>
    </location>
</feature>
<evidence type="ECO:0000313" key="4">
    <source>
        <dbReference type="EMBL" id="TQK76526.1"/>
    </source>
</evidence>
<feature type="region of interest" description="Disordered" evidence="2">
    <location>
        <begin position="163"/>
        <end position="185"/>
    </location>
</feature>
<keyword evidence="3" id="KW-0472">Membrane</keyword>
<dbReference type="CDD" id="cd06462">
    <property type="entry name" value="Peptidase_S24_S26"/>
    <property type="match status" value="1"/>
</dbReference>
<dbReference type="GO" id="GO:0009003">
    <property type="term" value="F:signal peptidase activity"/>
    <property type="evidence" value="ECO:0007669"/>
    <property type="project" value="UniProtKB-EC"/>
</dbReference>
<keyword evidence="3" id="KW-0812">Transmembrane</keyword>
<dbReference type="AlphaFoldDB" id="A0A542SPI8"/>
<proteinExistence type="predicted"/>
<protein>
    <recommendedName>
        <fullName evidence="1">Signal peptidase I</fullName>
        <ecNumber evidence="1">3.4.21.89</ecNumber>
    </recommendedName>
</protein>
<dbReference type="EC" id="3.4.21.89" evidence="1"/>
<keyword evidence="3" id="KW-1133">Transmembrane helix</keyword>
<feature type="transmembrane region" description="Helical" evidence="3">
    <location>
        <begin position="133"/>
        <end position="159"/>
    </location>
</feature>
<evidence type="ECO:0000256" key="2">
    <source>
        <dbReference type="SAM" id="MobiDB-lite"/>
    </source>
</evidence>
<dbReference type="RefSeq" id="WP_170207896.1">
    <property type="nucleotide sequence ID" value="NZ_BAAATB010000002.1"/>
</dbReference>
<evidence type="ECO:0000313" key="5">
    <source>
        <dbReference type="Proteomes" id="UP000316181"/>
    </source>
</evidence>
<dbReference type="GO" id="GO:0016020">
    <property type="term" value="C:membrane"/>
    <property type="evidence" value="ECO:0007669"/>
    <property type="project" value="UniProtKB-UniRule"/>
</dbReference>
<gene>
    <name evidence="4" type="ORF">FB389_1205</name>
</gene>
<dbReference type="InterPro" id="IPR001733">
    <property type="entry name" value="Peptidase_S26B"/>
</dbReference>
<name>A0A542SPI8_9MICO</name>
<dbReference type="GO" id="GO:0004252">
    <property type="term" value="F:serine-type endopeptidase activity"/>
    <property type="evidence" value="ECO:0007669"/>
    <property type="project" value="UniProtKB-UniRule"/>
</dbReference>
<evidence type="ECO:0000256" key="3">
    <source>
        <dbReference type="SAM" id="Phobius"/>
    </source>
</evidence>
<evidence type="ECO:0000256" key="1">
    <source>
        <dbReference type="NCBIfam" id="TIGR02228"/>
    </source>
</evidence>
<dbReference type="GO" id="GO:0006465">
    <property type="term" value="P:signal peptide processing"/>
    <property type="evidence" value="ECO:0007669"/>
    <property type="project" value="UniProtKB-UniRule"/>
</dbReference>
<reference evidence="4 5" key="1">
    <citation type="submission" date="2019-06" db="EMBL/GenBank/DDBJ databases">
        <title>Sequencing the genomes of 1000 actinobacteria strains.</title>
        <authorList>
            <person name="Klenk H.-P."/>
        </authorList>
    </citation>
    <scope>NUCLEOTIDE SEQUENCE [LARGE SCALE GENOMIC DNA]</scope>
    <source>
        <strain evidence="4 5">DSM 10596</strain>
    </source>
</reference>
<accession>A0A542SPI8</accession>
<dbReference type="NCBIfam" id="TIGR02228">
    <property type="entry name" value="sigpep_I_arch"/>
    <property type="match status" value="1"/>
</dbReference>
<organism evidence="4 5">
    <name type="scientific">Rarobacter incanus</name>
    <dbReference type="NCBI Taxonomy" id="153494"/>
    <lineage>
        <taxon>Bacteria</taxon>
        <taxon>Bacillati</taxon>
        <taxon>Actinomycetota</taxon>
        <taxon>Actinomycetes</taxon>
        <taxon>Micrococcales</taxon>
        <taxon>Rarobacteraceae</taxon>
        <taxon>Rarobacter</taxon>
    </lineage>
</organism>
<feature type="compositionally biased region" description="Acidic residues" evidence="2">
    <location>
        <begin position="163"/>
        <end position="172"/>
    </location>
</feature>
<sequence length="235" mass="24422">MFTVLRRIGSGLLWVVAALGLIFGLVWIATTVGLIKPLIVVSGSMDPEYKVGDLLIDRPIASTELHVGQTASIYTPVIDKTVTHRIVAIEKQGDGTIAVSMKGDANQSADGGPYYPGETAWTPALRIPQVGRLFMALTHSSVIAPAVLALLAMLAFSLIPRDEDDSENESSDPDPNGTATAIGSGQALTASMRGAAAAAPGARSAPEYAGGRGDGDLVAYMAAGRVSATDRCDDR</sequence>